<reference evidence="1 2" key="1">
    <citation type="journal article" date="2013" name="PLoS ONE">
        <title>Lactobacillus paracasei comparative genomics: towards species pan-genome definition and exploitation of diversity.</title>
        <authorList>
            <person name="Smokvina T."/>
            <person name="Wels M."/>
            <person name="Polka J."/>
            <person name="Chervaux C."/>
            <person name="Brisse S."/>
            <person name="Boekhorst J."/>
            <person name="van Hylckama Vlieg J.E."/>
            <person name="Siezen R.J."/>
        </authorList>
    </citation>
    <scope>NUCLEOTIDE SEQUENCE [LARGE SCALE GENOMIC DNA]</scope>
    <source>
        <strain evidence="1 2">Lpp126</strain>
    </source>
</reference>
<accession>S2S3S1</accession>
<comment type="caution">
    <text evidence="1">The sequence shown here is derived from an EMBL/GenBank/DDBJ whole genome shotgun (WGS) entry which is preliminary data.</text>
</comment>
<protein>
    <submittedName>
        <fullName evidence="1">DEAD-box ATP-dependent RNA helicase CshB</fullName>
    </submittedName>
</protein>
<dbReference type="GO" id="GO:0004386">
    <property type="term" value="F:helicase activity"/>
    <property type="evidence" value="ECO:0007669"/>
    <property type="project" value="UniProtKB-KW"/>
</dbReference>
<dbReference type="Proteomes" id="UP000014243">
    <property type="component" value="Unassembled WGS sequence"/>
</dbReference>
<keyword evidence="1" id="KW-0347">Helicase</keyword>
<dbReference type="PATRIC" id="fig|1256206.3.peg.1839"/>
<organism evidence="1 2">
    <name type="scientific">Lacticaseibacillus paracasei subsp. paracasei Lpp126</name>
    <dbReference type="NCBI Taxonomy" id="1256206"/>
    <lineage>
        <taxon>Bacteria</taxon>
        <taxon>Bacillati</taxon>
        <taxon>Bacillota</taxon>
        <taxon>Bacilli</taxon>
        <taxon>Lactobacillales</taxon>
        <taxon>Lactobacillaceae</taxon>
        <taxon>Lacticaseibacillus</taxon>
    </lineage>
</organism>
<gene>
    <name evidence="1" type="ORF">Lpp126_11945</name>
</gene>
<evidence type="ECO:0000313" key="1">
    <source>
        <dbReference type="EMBL" id="EPC74178.1"/>
    </source>
</evidence>
<proteinExistence type="predicted"/>
<evidence type="ECO:0000313" key="2">
    <source>
        <dbReference type="Proteomes" id="UP000014243"/>
    </source>
</evidence>
<keyword evidence="1" id="KW-0378">Hydrolase</keyword>
<sequence>MKKAKQKHMPNYRKKIRTAVLLERKRNTKIARRQALLAEKRKNRKRG</sequence>
<dbReference type="AlphaFoldDB" id="S2S3S1"/>
<keyword evidence="1" id="KW-0547">Nucleotide-binding</keyword>
<keyword evidence="1" id="KW-0067">ATP-binding</keyword>
<name>S2S3S1_LACPA</name>
<dbReference type="EMBL" id="ANKC01000851">
    <property type="protein sequence ID" value="EPC74178.1"/>
    <property type="molecule type" value="Genomic_DNA"/>
</dbReference>